<organism evidence="2 3">
    <name type="scientific">Lapidilactobacillus achengensis</name>
    <dbReference type="NCBI Taxonomy" id="2486000"/>
    <lineage>
        <taxon>Bacteria</taxon>
        <taxon>Bacillati</taxon>
        <taxon>Bacillota</taxon>
        <taxon>Bacilli</taxon>
        <taxon>Lactobacillales</taxon>
        <taxon>Lactobacillaceae</taxon>
        <taxon>Lapidilactobacillus</taxon>
    </lineage>
</organism>
<dbReference type="NCBIfam" id="NF033529">
    <property type="entry name" value="transpos_ISLre2"/>
    <property type="match status" value="1"/>
</dbReference>
<dbReference type="InterPro" id="IPR009620">
    <property type="entry name" value="UPF0236"/>
</dbReference>
<evidence type="ECO:0000313" key="3">
    <source>
        <dbReference type="Proteomes" id="UP001596310"/>
    </source>
</evidence>
<reference evidence="3" key="1">
    <citation type="journal article" date="2019" name="Int. J. Syst. Evol. Microbiol.">
        <title>The Global Catalogue of Microorganisms (GCM) 10K type strain sequencing project: providing services to taxonomists for standard genome sequencing and annotation.</title>
        <authorList>
            <consortium name="The Broad Institute Genomics Platform"/>
            <consortium name="The Broad Institute Genome Sequencing Center for Infectious Disease"/>
            <person name="Wu L."/>
            <person name="Ma J."/>
        </authorList>
    </citation>
    <scope>NUCLEOTIDE SEQUENCE [LARGE SCALE GENOMIC DNA]</scope>
    <source>
        <strain evidence="3">CCM 8897</strain>
    </source>
</reference>
<dbReference type="Pfam" id="PF06782">
    <property type="entry name" value="UPF0236"/>
    <property type="match status" value="1"/>
</dbReference>
<name>A0ABW1UTG2_9LACO</name>
<accession>A0ABW1UTG2</accession>
<evidence type="ECO:0000256" key="1">
    <source>
        <dbReference type="ARBA" id="ARBA00006539"/>
    </source>
</evidence>
<keyword evidence="3" id="KW-1185">Reference proteome</keyword>
<protein>
    <submittedName>
        <fullName evidence="2">ISLre2 family transposase</fullName>
    </submittedName>
</protein>
<dbReference type="RefSeq" id="WP_125602352.1">
    <property type="nucleotide sequence ID" value="NZ_JBHSSM010000025.1"/>
</dbReference>
<comment type="caution">
    <text evidence="2">The sequence shown here is derived from an EMBL/GenBank/DDBJ whole genome shotgun (WGS) entry which is preliminary data.</text>
</comment>
<dbReference type="Proteomes" id="UP001596310">
    <property type="component" value="Unassembled WGS sequence"/>
</dbReference>
<gene>
    <name evidence="2" type="ORF">ACFQHW_11585</name>
</gene>
<evidence type="ECO:0000313" key="2">
    <source>
        <dbReference type="EMBL" id="MFC6316207.1"/>
    </source>
</evidence>
<proteinExistence type="inferred from homology"/>
<sequence>MNSIIAIATELLKSNQSFIQFEAEMIPALAEFVCAAVSKAIEVFDDELCLGKDWTILRKDKRTIQCLFGTLVFSRRLVRDGAGKPRYPLDEALGIPKSRRYSPLLMARVASLSSHAVLRTVSRAVEAFTPGSMSFQTVDKIYQEIGEDLIEVATSKAAAPKQKNEKACTTQLFIEGDAFQVKIKHGLRVMVHRLQVSEGVILNGKRHILKQRYIISGLNRRLVFEQMSEYLDSHYDCKNTQIITGSDNGSGYEPSAFQVFSPTKEQHVHVLDAYHLNRKLKERFSLMPMPLKKRLRQAVFAADKPQVKMILDTAESMQQTEIIATTSQIISNACEIT</sequence>
<comment type="similarity">
    <text evidence="1">Belongs to the UPF0236 family.</text>
</comment>
<dbReference type="EMBL" id="JBHSSM010000025">
    <property type="protein sequence ID" value="MFC6316207.1"/>
    <property type="molecule type" value="Genomic_DNA"/>
</dbReference>